<dbReference type="GeneID" id="19152118"/>
<sequence length="54" mass="6022">GCLVLLQPRGHPKVWVALQGGAPLAWKSVIRFTYRRILCATRQDAARLLTSVYA</sequence>
<dbReference type="KEGG" id="bze:COCCADRAFT_86295"/>
<dbReference type="Proteomes" id="UP000053841">
    <property type="component" value="Unassembled WGS sequence"/>
</dbReference>
<dbReference type="AlphaFoldDB" id="W6YHT3"/>
<proteinExistence type="predicted"/>
<evidence type="ECO:0000313" key="2">
    <source>
        <dbReference type="Proteomes" id="UP000053841"/>
    </source>
</evidence>
<feature type="non-terminal residue" evidence="1">
    <location>
        <position position="1"/>
    </location>
</feature>
<gene>
    <name evidence="1" type="ORF">COCCADRAFT_86295</name>
</gene>
<dbReference type="RefSeq" id="XP_007708577.1">
    <property type="nucleotide sequence ID" value="XM_007710387.1"/>
</dbReference>
<name>W6YHT3_COCC2</name>
<accession>W6YHT3</accession>
<organism evidence="1 2">
    <name type="scientific">Cochliobolus carbonum (strain 26-R-13)</name>
    <name type="common">Maize leaf spot fungus</name>
    <name type="synonym">Bipolaris zeicola</name>
    <dbReference type="NCBI Taxonomy" id="930089"/>
    <lineage>
        <taxon>Eukaryota</taxon>
        <taxon>Fungi</taxon>
        <taxon>Dikarya</taxon>
        <taxon>Ascomycota</taxon>
        <taxon>Pezizomycotina</taxon>
        <taxon>Dothideomycetes</taxon>
        <taxon>Pleosporomycetidae</taxon>
        <taxon>Pleosporales</taxon>
        <taxon>Pleosporineae</taxon>
        <taxon>Pleosporaceae</taxon>
        <taxon>Bipolaris</taxon>
    </lineage>
</organism>
<dbReference type="OrthoDB" id="3670473at2759"/>
<evidence type="ECO:0000313" key="1">
    <source>
        <dbReference type="EMBL" id="EUC37120.1"/>
    </source>
</evidence>
<keyword evidence="2" id="KW-1185">Reference proteome</keyword>
<reference evidence="1 2" key="1">
    <citation type="journal article" date="2013" name="PLoS Genet.">
        <title>Comparative genome structure, secondary metabolite, and effector coding capacity across Cochliobolus pathogens.</title>
        <authorList>
            <person name="Condon B.J."/>
            <person name="Leng Y."/>
            <person name="Wu D."/>
            <person name="Bushley K.E."/>
            <person name="Ohm R.A."/>
            <person name="Otillar R."/>
            <person name="Martin J."/>
            <person name="Schackwitz W."/>
            <person name="Grimwood J."/>
            <person name="MohdZainudin N."/>
            <person name="Xue C."/>
            <person name="Wang R."/>
            <person name="Manning V.A."/>
            <person name="Dhillon B."/>
            <person name="Tu Z.J."/>
            <person name="Steffenson B.J."/>
            <person name="Salamov A."/>
            <person name="Sun H."/>
            <person name="Lowry S."/>
            <person name="LaButti K."/>
            <person name="Han J."/>
            <person name="Copeland A."/>
            <person name="Lindquist E."/>
            <person name="Barry K."/>
            <person name="Schmutz J."/>
            <person name="Baker S.E."/>
            <person name="Ciuffetti L.M."/>
            <person name="Grigoriev I.V."/>
            <person name="Zhong S."/>
            <person name="Turgeon B.G."/>
        </authorList>
    </citation>
    <scope>NUCLEOTIDE SEQUENCE [LARGE SCALE GENOMIC DNA]</scope>
    <source>
        <strain evidence="1 2">26-R-13</strain>
    </source>
</reference>
<protein>
    <submittedName>
        <fullName evidence="1">Uncharacterized protein</fullName>
    </submittedName>
</protein>
<dbReference type="HOGENOM" id="CLU_3092855_0_0_1"/>
<dbReference type="EMBL" id="KI964554">
    <property type="protein sequence ID" value="EUC37120.1"/>
    <property type="molecule type" value="Genomic_DNA"/>
</dbReference>